<protein>
    <submittedName>
        <fullName evidence="1">Uncharacterized protein</fullName>
    </submittedName>
</protein>
<accession>A0A4Y7SV88</accession>
<organism evidence="1 2">
    <name type="scientific">Coprinellus micaceus</name>
    <name type="common">Glistening ink-cap mushroom</name>
    <name type="synonym">Coprinus micaceus</name>
    <dbReference type="NCBI Taxonomy" id="71717"/>
    <lineage>
        <taxon>Eukaryota</taxon>
        <taxon>Fungi</taxon>
        <taxon>Dikarya</taxon>
        <taxon>Basidiomycota</taxon>
        <taxon>Agaricomycotina</taxon>
        <taxon>Agaricomycetes</taxon>
        <taxon>Agaricomycetidae</taxon>
        <taxon>Agaricales</taxon>
        <taxon>Agaricineae</taxon>
        <taxon>Psathyrellaceae</taxon>
        <taxon>Coprinellus</taxon>
    </lineage>
</organism>
<gene>
    <name evidence="1" type="ORF">FA13DRAFT_1149935</name>
</gene>
<comment type="caution">
    <text evidence="1">The sequence shown here is derived from an EMBL/GenBank/DDBJ whole genome shotgun (WGS) entry which is preliminary data.</text>
</comment>
<name>A0A4Y7SV88_COPMI</name>
<dbReference type="AlphaFoldDB" id="A0A4Y7SV88"/>
<dbReference type="Proteomes" id="UP000298030">
    <property type="component" value="Unassembled WGS sequence"/>
</dbReference>
<sequence>MTAHRGVFLSVPSSSLRNTLDLYISTARAPPIDIPQHPATFVRLVIGLSSINGPYLGLDNRTQWSVVAPPAFIFPPSYPQVHGLFTDPPAPTSLRFNSAAPSAVHHAHSSQPQIPLNAEGVNRRTRWAPRSRSHPALCFDWPCAGCRMGFPFAILCCILSFRSERHRR</sequence>
<keyword evidence="2" id="KW-1185">Reference proteome</keyword>
<reference evidence="1 2" key="1">
    <citation type="journal article" date="2019" name="Nat. Ecol. Evol.">
        <title>Megaphylogeny resolves global patterns of mushroom evolution.</title>
        <authorList>
            <person name="Varga T."/>
            <person name="Krizsan K."/>
            <person name="Foldi C."/>
            <person name="Dima B."/>
            <person name="Sanchez-Garcia M."/>
            <person name="Sanchez-Ramirez S."/>
            <person name="Szollosi G.J."/>
            <person name="Szarkandi J.G."/>
            <person name="Papp V."/>
            <person name="Albert L."/>
            <person name="Andreopoulos W."/>
            <person name="Angelini C."/>
            <person name="Antonin V."/>
            <person name="Barry K.W."/>
            <person name="Bougher N.L."/>
            <person name="Buchanan P."/>
            <person name="Buyck B."/>
            <person name="Bense V."/>
            <person name="Catcheside P."/>
            <person name="Chovatia M."/>
            <person name="Cooper J."/>
            <person name="Damon W."/>
            <person name="Desjardin D."/>
            <person name="Finy P."/>
            <person name="Geml J."/>
            <person name="Haridas S."/>
            <person name="Hughes K."/>
            <person name="Justo A."/>
            <person name="Karasinski D."/>
            <person name="Kautmanova I."/>
            <person name="Kiss B."/>
            <person name="Kocsube S."/>
            <person name="Kotiranta H."/>
            <person name="LaButti K.M."/>
            <person name="Lechner B.E."/>
            <person name="Liimatainen K."/>
            <person name="Lipzen A."/>
            <person name="Lukacs Z."/>
            <person name="Mihaltcheva S."/>
            <person name="Morgado L.N."/>
            <person name="Niskanen T."/>
            <person name="Noordeloos M.E."/>
            <person name="Ohm R.A."/>
            <person name="Ortiz-Santana B."/>
            <person name="Ovrebo C."/>
            <person name="Racz N."/>
            <person name="Riley R."/>
            <person name="Savchenko A."/>
            <person name="Shiryaev A."/>
            <person name="Soop K."/>
            <person name="Spirin V."/>
            <person name="Szebenyi C."/>
            <person name="Tomsovsky M."/>
            <person name="Tulloss R.E."/>
            <person name="Uehling J."/>
            <person name="Grigoriev I.V."/>
            <person name="Vagvolgyi C."/>
            <person name="Papp T."/>
            <person name="Martin F.M."/>
            <person name="Miettinen O."/>
            <person name="Hibbett D.S."/>
            <person name="Nagy L.G."/>
        </authorList>
    </citation>
    <scope>NUCLEOTIDE SEQUENCE [LARGE SCALE GENOMIC DNA]</scope>
    <source>
        <strain evidence="1 2">FP101781</strain>
    </source>
</reference>
<dbReference type="EMBL" id="QPFP01000055">
    <property type="protein sequence ID" value="TEB25631.1"/>
    <property type="molecule type" value="Genomic_DNA"/>
</dbReference>
<evidence type="ECO:0000313" key="2">
    <source>
        <dbReference type="Proteomes" id="UP000298030"/>
    </source>
</evidence>
<proteinExistence type="predicted"/>
<dbReference type="OrthoDB" id="312874at2759"/>
<evidence type="ECO:0000313" key="1">
    <source>
        <dbReference type="EMBL" id="TEB25631.1"/>
    </source>
</evidence>